<dbReference type="Gene3D" id="2.130.10.10">
    <property type="entry name" value="YVTN repeat-like/Quinoprotein amine dehydrogenase"/>
    <property type="match status" value="2"/>
</dbReference>
<gene>
    <name evidence="5" type="ORF">BB559_007511</name>
</gene>
<evidence type="ECO:0000256" key="3">
    <source>
        <dbReference type="PROSITE-ProRule" id="PRU00221"/>
    </source>
</evidence>
<dbReference type="OrthoDB" id="308449at2759"/>
<dbReference type="PROSITE" id="PS50294">
    <property type="entry name" value="WD_REPEATS_REGION"/>
    <property type="match status" value="1"/>
</dbReference>
<dbReference type="PANTHER" id="PTHR44675:SF1">
    <property type="entry name" value="P21-ACTIVATED PROTEIN KINASE-INTERACTING PROTEIN 1"/>
    <property type="match status" value="1"/>
</dbReference>
<dbReference type="InterPro" id="IPR015943">
    <property type="entry name" value="WD40/YVTN_repeat-like_dom_sf"/>
</dbReference>
<dbReference type="AlphaFoldDB" id="A0A2T9XX43"/>
<dbReference type="Proteomes" id="UP000245699">
    <property type="component" value="Unassembled WGS sequence"/>
</dbReference>
<organism evidence="5 6">
    <name type="scientific">Furculomyces boomerangus</name>
    <dbReference type="NCBI Taxonomy" id="61424"/>
    <lineage>
        <taxon>Eukaryota</taxon>
        <taxon>Fungi</taxon>
        <taxon>Fungi incertae sedis</taxon>
        <taxon>Zoopagomycota</taxon>
        <taxon>Kickxellomycotina</taxon>
        <taxon>Harpellomycetes</taxon>
        <taxon>Harpellales</taxon>
        <taxon>Harpellaceae</taxon>
        <taxon>Furculomyces</taxon>
    </lineage>
</organism>
<protein>
    <submittedName>
        <fullName evidence="5">Uncharacterized protein</fullName>
    </submittedName>
</protein>
<dbReference type="InterPro" id="IPR019775">
    <property type="entry name" value="WD40_repeat_CS"/>
</dbReference>
<name>A0A2T9XX43_9FUNG</name>
<evidence type="ECO:0000313" key="5">
    <source>
        <dbReference type="EMBL" id="PVU84630.1"/>
    </source>
</evidence>
<evidence type="ECO:0000313" key="6">
    <source>
        <dbReference type="Proteomes" id="UP000245699"/>
    </source>
</evidence>
<dbReference type="InterPro" id="IPR036322">
    <property type="entry name" value="WD40_repeat_dom_sf"/>
</dbReference>
<evidence type="ECO:0000256" key="4">
    <source>
        <dbReference type="SAM" id="MobiDB-lite"/>
    </source>
</evidence>
<dbReference type="STRING" id="61424.A0A2T9XX43"/>
<keyword evidence="2" id="KW-0677">Repeat</keyword>
<reference evidence="5 6" key="1">
    <citation type="journal article" date="2018" name="MBio">
        <title>Comparative Genomics Reveals the Core Gene Toolbox for the Fungus-Insect Symbiosis.</title>
        <authorList>
            <person name="Wang Y."/>
            <person name="Stata M."/>
            <person name="Wang W."/>
            <person name="Stajich J.E."/>
            <person name="White M.M."/>
            <person name="Moncalvo J.M."/>
        </authorList>
    </citation>
    <scope>NUCLEOTIDE SEQUENCE [LARGE SCALE GENOMIC DNA]</scope>
    <source>
        <strain evidence="5 6">AUS-77-4</strain>
    </source>
</reference>
<evidence type="ECO:0000256" key="2">
    <source>
        <dbReference type="ARBA" id="ARBA00022737"/>
    </source>
</evidence>
<evidence type="ECO:0000256" key="1">
    <source>
        <dbReference type="ARBA" id="ARBA00022574"/>
    </source>
</evidence>
<accession>A0A2T9XX43</accession>
<comment type="caution">
    <text evidence="5">The sequence shown here is derived from an EMBL/GenBank/DDBJ whole genome shotgun (WGS) entry which is preliminary data.</text>
</comment>
<dbReference type="SMART" id="SM00320">
    <property type="entry name" value="WD40"/>
    <property type="match status" value="5"/>
</dbReference>
<feature type="repeat" description="WD" evidence="3">
    <location>
        <begin position="146"/>
        <end position="187"/>
    </location>
</feature>
<sequence>MSNQKKRARLDPPKDPNNLEIATQETEIPPTHSILIVAGTYERLLYGLVGKLENDSLVLEPRFIMPTHIGCITTVGIGGKFLASGSTDEVVKLFDLKRQKELGSLHEHTGTITKIEFYGSSHCLSAATDGSICIYRTKDWELLKILKGHLKEVTDISIHPTGRLAISVSRDRTAVLWNLLTGQKALRIKLKSVGELVRWNNAGDKYGIVSQDNTVSVYNVSEGKLETTFQASSHIHDFIFVDNPDFSPEENNSKELLIIGGQDKHIHVVDPSAQSSIGTVQVHDNRIKGISKTTILRENKPINLIVTVSSDSKVKVWELDSLISAAKASEKIKEDSEKEQVDSKDIIQPLGMYNAGCRLTCVVATTDPLSK</sequence>
<feature type="region of interest" description="Disordered" evidence="4">
    <location>
        <begin position="1"/>
        <end position="22"/>
    </location>
</feature>
<proteinExistence type="predicted"/>
<dbReference type="PROSITE" id="PS50082">
    <property type="entry name" value="WD_REPEATS_2"/>
    <property type="match status" value="1"/>
</dbReference>
<keyword evidence="1 3" id="KW-0853">WD repeat</keyword>
<keyword evidence="6" id="KW-1185">Reference proteome</keyword>
<dbReference type="Pfam" id="PF00400">
    <property type="entry name" value="WD40"/>
    <property type="match status" value="3"/>
</dbReference>
<dbReference type="InterPro" id="IPR001680">
    <property type="entry name" value="WD40_rpt"/>
</dbReference>
<dbReference type="PANTHER" id="PTHR44675">
    <property type="entry name" value="PAK1 INTERACTING PROTEIN 1"/>
    <property type="match status" value="1"/>
</dbReference>
<dbReference type="PROSITE" id="PS00678">
    <property type="entry name" value="WD_REPEATS_1"/>
    <property type="match status" value="1"/>
</dbReference>
<dbReference type="InterPro" id="IPR051959">
    <property type="entry name" value="PAK1-Kinase_Regulator"/>
</dbReference>
<dbReference type="EMBL" id="MBFT01001259">
    <property type="protein sequence ID" value="PVU84630.1"/>
    <property type="molecule type" value="Genomic_DNA"/>
</dbReference>
<dbReference type="SUPFAM" id="SSF50978">
    <property type="entry name" value="WD40 repeat-like"/>
    <property type="match status" value="1"/>
</dbReference>